<evidence type="ECO:0000256" key="4">
    <source>
        <dbReference type="ARBA" id="ARBA00016743"/>
    </source>
</evidence>
<dbReference type="InterPro" id="IPR057737">
    <property type="entry name" value="Condensation_MtbB-like"/>
</dbReference>
<dbReference type="Pfam" id="PF00975">
    <property type="entry name" value="Thioesterase"/>
    <property type="match status" value="1"/>
</dbReference>
<dbReference type="InterPro" id="IPR010071">
    <property type="entry name" value="AA_adenyl_dom"/>
</dbReference>
<dbReference type="PANTHER" id="PTHR45527">
    <property type="entry name" value="NONRIBOSOMAL PEPTIDE SYNTHETASE"/>
    <property type="match status" value="1"/>
</dbReference>
<dbReference type="InterPro" id="IPR042099">
    <property type="entry name" value="ANL_N_sf"/>
</dbReference>
<dbReference type="NCBIfam" id="TIGR01733">
    <property type="entry name" value="AA-adenyl-dom"/>
    <property type="match status" value="1"/>
</dbReference>
<dbReference type="Pfam" id="PF13193">
    <property type="entry name" value="AMP-binding_C"/>
    <property type="match status" value="1"/>
</dbReference>
<gene>
    <name evidence="11" type="ORF">VASRM7_406</name>
</gene>
<keyword evidence="6" id="KW-0597">Phosphoprotein</keyword>
<proteinExistence type="inferred from homology"/>
<evidence type="ECO:0000256" key="1">
    <source>
        <dbReference type="ARBA" id="ARBA00001957"/>
    </source>
</evidence>
<dbReference type="Gene3D" id="3.30.559.10">
    <property type="entry name" value="Chloramphenicol acetyltransferase-like domain"/>
    <property type="match status" value="1"/>
</dbReference>
<dbReference type="Gene3D" id="1.10.1200.10">
    <property type="entry name" value="ACP-like"/>
    <property type="match status" value="1"/>
</dbReference>
<dbReference type="InterPro" id="IPR023213">
    <property type="entry name" value="CAT-like_dom_sf"/>
</dbReference>
<dbReference type="InterPro" id="IPR000873">
    <property type="entry name" value="AMP-dep_synth/lig_dom"/>
</dbReference>
<dbReference type="CDD" id="cd12114">
    <property type="entry name" value="A_NRPS_TlmIV_like"/>
    <property type="match status" value="1"/>
</dbReference>
<dbReference type="PROSITE" id="PS50075">
    <property type="entry name" value="CARRIER"/>
    <property type="match status" value="1"/>
</dbReference>
<dbReference type="InterPro" id="IPR025110">
    <property type="entry name" value="AMP-bd_C"/>
</dbReference>
<dbReference type="EMBL" id="KF826673">
    <property type="protein sequence ID" value="AIS85646.1"/>
    <property type="molecule type" value="Genomic_DNA"/>
</dbReference>
<dbReference type="SUPFAM" id="SSF56801">
    <property type="entry name" value="Acetyl-CoA synthetase-like"/>
    <property type="match status" value="1"/>
</dbReference>
<dbReference type="Gene3D" id="3.30.300.30">
    <property type="match status" value="1"/>
</dbReference>
<dbReference type="InterPro" id="IPR020845">
    <property type="entry name" value="AMP-binding_CS"/>
</dbReference>
<evidence type="ECO:0000259" key="10">
    <source>
        <dbReference type="PROSITE" id="PS50075"/>
    </source>
</evidence>
<dbReference type="InterPro" id="IPR009081">
    <property type="entry name" value="PP-bd_ACP"/>
</dbReference>
<feature type="compositionally biased region" description="Basic and acidic residues" evidence="9">
    <location>
        <begin position="1"/>
        <end position="10"/>
    </location>
</feature>
<dbReference type="Gene3D" id="3.40.50.12780">
    <property type="entry name" value="N-terminal domain of ligase-like"/>
    <property type="match status" value="1"/>
</dbReference>
<dbReference type="Pfam" id="PF00668">
    <property type="entry name" value="Condensation"/>
    <property type="match status" value="1"/>
</dbReference>
<dbReference type="InterPro" id="IPR045851">
    <property type="entry name" value="AMP-bd_C_sf"/>
</dbReference>
<dbReference type="CDD" id="cd19535">
    <property type="entry name" value="Cyc_NRPS"/>
    <property type="match status" value="1"/>
</dbReference>
<dbReference type="Pfam" id="PF00550">
    <property type="entry name" value="PP-binding"/>
    <property type="match status" value="1"/>
</dbReference>
<keyword evidence="5" id="KW-0596">Phosphopantetheine</keyword>
<dbReference type="GO" id="GO:0044550">
    <property type="term" value="P:secondary metabolite biosynthetic process"/>
    <property type="evidence" value="ECO:0007669"/>
    <property type="project" value="TreeGrafter"/>
</dbReference>
<feature type="domain" description="Carrier" evidence="10">
    <location>
        <begin position="997"/>
        <end position="1072"/>
    </location>
</feature>
<evidence type="ECO:0000256" key="9">
    <source>
        <dbReference type="SAM" id="MobiDB-lite"/>
    </source>
</evidence>
<dbReference type="GO" id="GO:0043041">
    <property type="term" value="P:amino acid activation for nonribosomal peptide biosynthetic process"/>
    <property type="evidence" value="ECO:0007669"/>
    <property type="project" value="TreeGrafter"/>
</dbReference>
<dbReference type="PROSITE" id="PS00455">
    <property type="entry name" value="AMP_BINDING"/>
    <property type="match status" value="1"/>
</dbReference>
<accession>A0A097CSL9</accession>
<dbReference type="InterPro" id="IPR029058">
    <property type="entry name" value="AB_hydrolase_fold"/>
</dbReference>
<dbReference type="SUPFAM" id="SSF47336">
    <property type="entry name" value="ACP-like"/>
    <property type="match status" value="1"/>
</dbReference>
<comment type="cofactor">
    <cofactor evidence="1">
        <name>pantetheine 4'-phosphate</name>
        <dbReference type="ChEBI" id="CHEBI:47942"/>
    </cofactor>
</comment>
<name>A0A097CSL9_9ACTN</name>
<dbReference type="FunFam" id="3.40.50.12780:FF:000012">
    <property type="entry name" value="Non-ribosomal peptide synthetase"/>
    <property type="match status" value="1"/>
</dbReference>
<dbReference type="FunFam" id="3.30.559.30:FF:000006">
    <property type="entry name" value="Yersiniabactin polyketide/non-ribosomal peptide synthetase"/>
    <property type="match status" value="1"/>
</dbReference>
<evidence type="ECO:0000313" key="11">
    <source>
        <dbReference type="EMBL" id="AIS85646.1"/>
    </source>
</evidence>
<protein>
    <recommendedName>
        <fullName evidence="4">Phenyloxazoline synthase MbtB</fullName>
    </recommendedName>
    <alternativeName>
        <fullName evidence="8">Mycobactin synthetase protein B</fullName>
    </alternativeName>
</protein>
<dbReference type="GO" id="GO:0031177">
    <property type="term" value="F:phosphopantetheine binding"/>
    <property type="evidence" value="ECO:0007669"/>
    <property type="project" value="InterPro"/>
</dbReference>
<dbReference type="GO" id="GO:0016874">
    <property type="term" value="F:ligase activity"/>
    <property type="evidence" value="ECO:0007669"/>
    <property type="project" value="UniProtKB-KW"/>
</dbReference>
<dbReference type="InterPro" id="IPR036736">
    <property type="entry name" value="ACP-like_sf"/>
</dbReference>
<dbReference type="GO" id="GO:0000036">
    <property type="term" value="F:acyl carrier activity"/>
    <property type="evidence" value="ECO:0007669"/>
    <property type="project" value="TreeGrafter"/>
</dbReference>
<evidence type="ECO:0000256" key="3">
    <source>
        <dbReference type="ARBA" id="ARBA00007380"/>
    </source>
</evidence>
<dbReference type="PANTHER" id="PTHR45527:SF10">
    <property type="entry name" value="PYOCHELIN SYNTHASE PCHF"/>
    <property type="match status" value="1"/>
</dbReference>
<feature type="region of interest" description="Disordered" evidence="9">
    <location>
        <begin position="1"/>
        <end position="31"/>
    </location>
</feature>
<dbReference type="InterPro" id="IPR001031">
    <property type="entry name" value="Thioesterase"/>
</dbReference>
<dbReference type="InterPro" id="IPR020806">
    <property type="entry name" value="PKS_PP-bd"/>
</dbReference>
<dbReference type="InterPro" id="IPR001242">
    <property type="entry name" value="Condensation_dom"/>
</dbReference>
<dbReference type="Gene3D" id="3.30.559.30">
    <property type="entry name" value="Nonribosomal peptide synthetase, condensation domain"/>
    <property type="match status" value="1"/>
</dbReference>
<reference evidence="11" key="1">
    <citation type="submission" date="2013-11" db="EMBL/GenBank/DDBJ databases">
        <title>New antitubercular compounds from marine-derived Verrucosispora sp. MS100047.</title>
        <authorList>
            <person name="Huang P."/>
            <person name="Xie F."/>
            <person name="Wang Q."/>
            <person name="Wang J."/>
            <person name="Wang Q."/>
            <person name="Abdel-Mageed W.M."/>
            <person name="Liu M."/>
            <person name="Han J."/>
            <person name="Song F."/>
            <person name="Dai H."/>
            <person name="Liu X."/>
            <person name="Zhang L."/>
        </authorList>
    </citation>
    <scope>NUCLEOTIDE SEQUENCE</scope>
    <source>
        <strain evidence="11">MS100047</strain>
    </source>
</reference>
<evidence type="ECO:0000256" key="2">
    <source>
        <dbReference type="ARBA" id="ARBA00005102"/>
    </source>
</evidence>
<dbReference type="Pfam" id="PF00501">
    <property type="entry name" value="AMP-binding"/>
    <property type="match status" value="1"/>
</dbReference>
<evidence type="ECO:0000256" key="7">
    <source>
        <dbReference type="ARBA" id="ARBA00022598"/>
    </source>
</evidence>
<dbReference type="Gene3D" id="3.40.50.1820">
    <property type="entry name" value="alpha/beta hydrolase"/>
    <property type="match status" value="1"/>
</dbReference>
<evidence type="ECO:0000256" key="6">
    <source>
        <dbReference type="ARBA" id="ARBA00022553"/>
    </source>
</evidence>
<dbReference type="SUPFAM" id="SSF53474">
    <property type="entry name" value="alpha/beta-Hydrolases"/>
    <property type="match status" value="1"/>
</dbReference>
<dbReference type="GO" id="GO:0005737">
    <property type="term" value="C:cytoplasm"/>
    <property type="evidence" value="ECO:0007669"/>
    <property type="project" value="TreeGrafter"/>
</dbReference>
<dbReference type="FunFam" id="1.10.1200.10:FF:000016">
    <property type="entry name" value="Non-ribosomal peptide synthase"/>
    <property type="match status" value="1"/>
</dbReference>
<dbReference type="SMART" id="SM00823">
    <property type="entry name" value="PKS_PP"/>
    <property type="match status" value="1"/>
</dbReference>
<evidence type="ECO:0000256" key="5">
    <source>
        <dbReference type="ARBA" id="ARBA00022450"/>
    </source>
</evidence>
<evidence type="ECO:0000256" key="8">
    <source>
        <dbReference type="ARBA" id="ARBA00033440"/>
    </source>
</evidence>
<comment type="similarity">
    <text evidence="3">Belongs to the ATP-dependent AMP-binding enzyme family. MbtB subfamily.</text>
</comment>
<sequence>MDIARSEHHPSSASVPQAPPPAPSRADASGAHSAPLSDLQYAYLLGELGDFQLGGPALFFEEYACQELDIRAFSSALHQLMRRHEMLRASFDETGLLHVQDELPVPLTYRSLRGQPEHVCRRLLTRNRERCYDEGPPRGRHAPFEVFVFALDTHIVVQVCARLLAIDGFSGEIFAQELRALLDGESLPPLRYTFREYRNEVERRKDSDEHERARRYWLDRLDTLPAAPELPRRRMTGDPSPRLVRRVFKLTAEQWTSLAARIRKSRLTGTMVLGAAFCEVLRHWSKNPDFTINIMYGDRLPFHPEVDRIIGNFSSTLLMECRQVGPGSTFLDRARAWRRQLLQDMEHSSFGGVSVIRQLNQRTGNARNALMPVVFTSMLGVGDPDTGVFLEHLGWQRLEGKVRTPQVALDHQVFVAGGALVTTWDSADDLYPAGMIDDMFAAYRSLLIRLATEDDAWEMESFDLTPAAQLKIREQVNDTAAPARVATMHQLFEEQAERQPDRLAVIADGREITYAQLRDQANAVAAELVEAGVRPGEVVGVQALRGAHQIVALLGVLLAGAAYVPVSPQWPRRRREQVAEICGLRVLLADRSIQDEEPYAGGRSIDIANAIARQDGAARPAVVTSPESLAYVIFTSGTSGTPKGVMISHGSVVNTLVDINERFGLSPRDRVLAVSDYTFDLSVWDVFGMLAAGGTVVVPTAGQEREVTHLYELCQATGVTVWNSVPAYLAMFVEFVRTSGRRPLTELRLAMVSGDWVPINLGAELAEIAPHAACVSLGGATEASIWSNYHPVPVRVPPHWISIPYGHPLRNQRFQVLDAGLRDRPDWVPGELFIGGRGLALGYLGDDELTAASFLVHPRQQERIYRTGDWARYWPDGTLEFLGREDPQVKVNGFRVELGEIEAALLAHPAVTDAAVVTRTDGRAVSLVAFVASQTPAEQLVTQLKDHLASRLPEYMVPRSIDVRQRLPLTANGKVDRRQLAERAAGVGATRRVGDDAPRTSTERALAALWQELLEVPEVGRSVDFFAYGGSSLLAARLMNRIEQQFGRRLPLATLYTSGTIAEIAALLDPACHTGPAGNLVVLSDNGHRPLILVHPVGGDLLCYRPLLAELGERHRVLGLAAPSPAQLEVTIEELAAGYLAELAPTLANEPPDRPIRLAGWSLGGVVAYEMARQLRREGRECAVLLIDPWVGCGAHPTVDDTALVKAFLHNLAGAPVEVPVDPCTPNVAQETLRRIWAAPPPQLKELKSMTYAEVQAMYDVFEANTRALLRYSLVPEDGLELDVVEASRGLVGPAAGYLSPLRHAAAKLPARFHMLEADHFTVVDGEHADAVARLIDEMR</sequence>
<comment type="pathway">
    <text evidence="2">Siderophore biosynthesis; mycobactin biosynthesis.</text>
</comment>
<dbReference type="SUPFAM" id="SSF52777">
    <property type="entry name" value="CoA-dependent acyltransferases"/>
    <property type="match status" value="2"/>
</dbReference>
<keyword evidence="7" id="KW-0436">Ligase</keyword>
<organism evidence="11">
    <name type="scientific">Verrucosispora sp. MS100047</name>
    <dbReference type="NCBI Taxonomy" id="1410949"/>
    <lineage>
        <taxon>Bacteria</taxon>
        <taxon>Bacillati</taxon>
        <taxon>Actinomycetota</taxon>
        <taxon>Actinomycetes</taxon>
        <taxon>Micromonosporales</taxon>
        <taxon>Micromonosporaceae</taxon>
        <taxon>Micromonospora</taxon>
    </lineage>
</organism>